<dbReference type="AlphaFoldDB" id="A0A1E3VIU9"/>
<sequence length="158" mass="16644">MEHDLRGVALLALLVLPFAGLQLAFQINLRALLQILLGDLGQALVEDHDAMPLRALAPLARRLVAPAVAGGDPQIDDGPAILGVADFRIGSEIADENDFVDRSGHISTSPQLCGTYALAGTLAPGRPWHPGGIQMTPVLSTGQDPSQLCTCFVLPRLP</sequence>
<dbReference type="Proteomes" id="UP000094472">
    <property type="component" value="Unassembled WGS sequence"/>
</dbReference>
<dbReference type="EMBL" id="LPWF01000038">
    <property type="protein sequence ID" value="ODR93450.1"/>
    <property type="molecule type" value="Genomic_DNA"/>
</dbReference>
<evidence type="ECO:0000313" key="1">
    <source>
        <dbReference type="EMBL" id="ODR93450.1"/>
    </source>
</evidence>
<accession>A0A1E3VIU9</accession>
<keyword evidence="2" id="KW-1185">Reference proteome</keyword>
<proteinExistence type="predicted"/>
<organism evidence="1 2">
    <name type="scientific">Methyloceanibacter superfactus</name>
    <dbReference type="NCBI Taxonomy" id="1774969"/>
    <lineage>
        <taxon>Bacteria</taxon>
        <taxon>Pseudomonadati</taxon>
        <taxon>Pseudomonadota</taxon>
        <taxon>Alphaproteobacteria</taxon>
        <taxon>Hyphomicrobiales</taxon>
        <taxon>Hyphomicrobiaceae</taxon>
        <taxon>Methyloceanibacter</taxon>
    </lineage>
</organism>
<reference evidence="1 2" key="1">
    <citation type="journal article" date="2016" name="Environ. Microbiol.">
        <title>New Methyloceanibacter diversity from North Sea sediments includes methanotroph containing solely the soluble methane monooxygenase.</title>
        <authorList>
            <person name="Vekeman B."/>
            <person name="Kerckhof F.M."/>
            <person name="Cremers G."/>
            <person name="de Vos P."/>
            <person name="Vandamme P."/>
            <person name="Boon N."/>
            <person name="Op den Camp H.J."/>
            <person name="Heylen K."/>
        </authorList>
    </citation>
    <scope>NUCLEOTIDE SEQUENCE [LARGE SCALE GENOMIC DNA]</scope>
    <source>
        <strain evidence="1 2">R-67175</strain>
    </source>
</reference>
<protein>
    <submittedName>
        <fullName evidence="1">Uncharacterized protein</fullName>
    </submittedName>
</protein>
<dbReference type="STRING" id="1774969.AUC69_04415"/>
<gene>
    <name evidence="1" type="ORF">AUC69_04415</name>
</gene>
<evidence type="ECO:0000313" key="2">
    <source>
        <dbReference type="Proteomes" id="UP000094472"/>
    </source>
</evidence>
<name>A0A1E3VIU9_9HYPH</name>
<comment type="caution">
    <text evidence="1">The sequence shown here is derived from an EMBL/GenBank/DDBJ whole genome shotgun (WGS) entry which is preliminary data.</text>
</comment>